<dbReference type="InterPro" id="IPR033390">
    <property type="entry name" value="Rv2179c-like"/>
</dbReference>
<dbReference type="Gene3D" id="3.30.420.10">
    <property type="entry name" value="Ribonuclease H-like superfamily/Ribonuclease H"/>
    <property type="match status" value="1"/>
</dbReference>
<protein>
    <submittedName>
        <fullName evidence="2">Exonuclease</fullName>
    </submittedName>
</protein>
<dbReference type="InterPro" id="IPR012337">
    <property type="entry name" value="RNaseH-like_sf"/>
</dbReference>
<organism evidence="2">
    <name type="scientific">uncultured Caudovirales phage</name>
    <dbReference type="NCBI Taxonomy" id="2100421"/>
    <lineage>
        <taxon>Viruses</taxon>
        <taxon>Duplodnaviria</taxon>
        <taxon>Heunggongvirae</taxon>
        <taxon>Uroviricota</taxon>
        <taxon>Caudoviricetes</taxon>
        <taxon>Peduoviridae</taxon>
        <taxon>Maltschvirus</taxon>
        <taxon>Maltschvirus maltsch</taxon>
    </lineage>
</organism>
<evidence type="ECO:0000313" key="2">
    <source>
        <dbReference type="EMBL" id="CAB4241715.1"/>
    </source>
</evidence>
<dbReference type="SUPFAM" id="SSF53098">
    <property type="entry name" value="Ribonuclease H-like"/>
    <property type="match status" value="1"/>
</dbReference>
<reference evidence="2" key="1">
    <citation type="submission" date="2020-05" db="EMBL/GenBank/DDBJ databases">
        <authorList>
            <person name="Chiriac C."/>
            <person name="Salcher M."/>
            <person name="Ghai R."/>
            <person name="Kavagutti S V."/>
        </authorList>
    </citation>
    <scope>NUCLEOTIDE SEQUENCE</scope>
</reference>
<keyword evidence="2" id="KW-0540">Nuclease</keyword>
<dbReference type="GO" id="GO:0004527">
    <property type="term" value="F:exonuclease activity"/>
    <property type="evidence" value="ECO:0007669"/>
    <property type="project" value="UniProtKB-KW"/>
</dbReference>
<feature type="domain" description="3'-5' exoribonuclease Rv2179c-like" evidence="1">
    <location>
        <begin position="12"/>
        <end position="175"/>
    </location>
</feature>
<keyword evidence="2" id="KW-0378">Hydrolase</keyword>
<accession>A0A6J5T9V3</accession>
<sequence length="194" mass="22606">MATTFNYDRPGNHIMVDLETLGTKPNSLMLTIGAIRFNPWADDINNPMETMDTFYRRVSFESFEGLDHVIDDDTLAWWGNQSEEVRAEAFNEEDRHDIRDVLQDFHRWCGGVDAMWANGTGFDLNILEHFSRELKRGVAWKYWQARDARTLYALVNGLERPQGAAHHALWDCWSQLIGVQRSFKLLNIDELQTR</sequence>
<name>A0A6J5T9V3_9CAUD</name>
<proteinExistence type="predicted"/>
<gene>
    <name evidence="2" type="ORF">UFOVP71_253</name>
</gene>
<dbReference type="GO" id="GO:0003676">
    <property type="term" value="F:nucleic acid binding"/>
    <property type="evidence" value="ECO:0007669"/>
    <property type="project" value="InterPro"/>
</dbReference>
<dbReference type="InterPro" id="IPR036397">
    <property type="entry name" value="RNaseH_sf"/>
</dbReference>
<evidence type="ECO:0000259" key="1">
    <source>
        <dbReference type="Pfam" id="PF16473"/>
    </source>
</evidence>
<keyword evidence="2" id="KW-0269">Exonuclease</keyword>
<dbReference type="EMBL" id="LR797824">
    <property type="protein sequence ID" value="CAB4241715.1"/>
    <property type="molecule type" value="Genomic_DNA"/>
</dbReference>
<dbReference type="Pfam" id="PF16473">
    <property type="entry name" value="Rv2179c-like"/>
    <property type="match status" value="1"/>
</dbReference>